<dbReference type="InterPro" id="IPR001950">
    <property type="entry name" value="SUI1"/>
</dbReference>
<keyword evidence="3" id="KW-0648">Protein biosynthesis</keyword>
<dbReference type="Pfam" id="PF01253">
    <property type="entry name" value="SUI1"/>
    <property type="match status" value="1"/>
</dbReference>
<dbReference type="AlphaFoldDB" id="A0A3B0UL06"/>
<comment type="similarity">
    <text evidence="1">Belongs to the SUI1 family.</text>
</comment>
<keyword evidence="2" id="KW-0810">Translation regulation</keyword>
<evidence type="ECO:0000313" key="5">
    <source>
        <dbReference type="EMBL" id="VAW31428.1"/>
    </source>
</evidence>
<dbReference type="EMBL" id="UOEU01000218">
    <property type="protein sequence ID" value="VAW31428.1"/>
    <property type="molecule type" value="Genomic_DNA"/>
</dbReference>
<dbReference type="SUPFAM" id="SSF55159">
    <property type="entry name" value="eIF1-like"/>
    <property type="match status" value="1"/>
</dbReference>
<keyword evidence="5" id="KW-0396">Initiation factor</keyword>
<dbReference type="GO" id="GO:0001731">
    <property type="term" value="P:formation of translation preinitiation complex"/>
    <property type="evidence" value="ECO:0007669"/>
    <property type="project" value="TreeGrafter"/>
</dbReference>
<evidence type="ECO:0000259" key="4">
    <source>
        <dbReference type="PROSITE" id="PS50296"/>
    </source>
</evidence>
<accession>A0A3B0UL06</accession>
<dbReference type="Gene3D" id="3.30.780.10">
    <property type="entry name" value="SUI1-like domain"/>
    <property type="match status" value="1"/>
</dbReference>
<feature type="domain" description="SUI1" evidence="4">
    <location>
        <begin position="30"/>
        <end position="97"/>
    </location>
</feature>
<dbReference type="GO" id="GO:0003743">
    <property type="term" value="F:translation initiation factor activity"/>
    <property type="evidence" value="ECO:0007669"/>
    <property type="project" value="UniProtKB-KW"/>
</dbReference>
<dbReference type="GO" id="GO:0006417">
    <property type="term" value="P:regulation of translation"/>
    <property type="evidence" value="ECO:0007669"/>
    <property type="project" value="UniProtKB-KW"/>
</dbReference>
<dbReference type="PIRSF" id="PIRSF037511">
    <property type="entry name" value="Transl_init_SUI1_pro"/>
    <property type="match status" value="1"/>
</dbReference>
<evidence type="ECO:0000256" key="2">
    <source>
        <dbReference type="ARBA" id="ARBA00022845"/>
    </source>
</evidence>
<name>A0A3B0UL06_9ZZZZ</name>
<dbReference type="GO" id="GO:0003729">
    <property type="term" value="F:mRNA binding"/>
    <property type="evidence" value="ECO:0007669"/>
    <property type="project" value="TreeGrafter"/>
</dbReference>
<evidence type="ECO:0000256" key="3">
    <source>
        <dbReference type="ARBA" id="ARBA00022917"/>
    </source>
</evidence>
<protein>
    <submittedName>
        <fullName evidence="5">Translation initiation factor SUI1-related protein</fullName>
    </submittedName>
</protein>
<dbReference type="PANTHER" id="PTHR12789:SF0">
    <property type="entry name" value="DENSITY-REGULATED PROTEIN"/>
    <property type="match status" value="1"/>
</dbReference>
<gene>
    <name evidence="5" type="ORF">MNBD_CHLOROFLEXI01-4745</name>
</gene>
<dbReference type="InterPro" id="IPR005872">
    <property type="entry name" value="SUI1_arc_bac"/>
</dbReference>
<proteinExistence type="inferred from homology"/>
<dbReference type="InterPro" id="IPR050318">
    <property type="entry name" value="DENR/SUI1_TIF"/>
</dbReference>
<dbReference type="PANTHER" id="PTHR12789">
    <property type="entry name" value="DENSITY-REGULATED PROTEIN HOMOLOG"/>
    <property type="match status" value="1"/>
</dbReference>
<sequence>MVKHVGGTATSAGSVPSVSYVLPPNEQTISIQREKKGRGGKQVTVMRGFQLADKDLEKLGKRLKKGCGSGGTVKPDGIIEIQGDHREKIAALLQKQRFKTKFTGG</sequence>
<dbReference type="PROSITE" id="PS50296">
    <property type="entry name" value="SUI1"/>
    <property type="match status" value="1"/>
</dbReference>
<reference evidence="5" key="1">
    <citation type="submission" date="2018-06" db="EMBL/GenBank/DDBJ databases">
        <authorList>
            <person name="Zhirakovskaya E."/>
        </authorList>
    </citation>
    <scope>NUCLEOTIDE SEQUENCE</scope>
</reference>
<organism evidence="5">
    <name type="scientific">hydrothermal vent metagenome</name>
    <dbReference type="NCBI Taxonomy" id="652676"/>
    <lineage>
        <taxon>unclassified sequences</taxon>
        <taxon>metagenomes</taxon>
        <taxon>ecological metagenomes</taxon>
    </lineage>
</organism>
<dbReference type="CDD" id="cd11567">
    <property type="entry name" value="YciH_like"/>
    <property type="match status" value="1"/>
</dbReference>
<evidence type="ECO:0000256" key="1">
    <source>
        <dbReference type="ARBA" id="ARBA00005422"/>
    </source>
</evidence>
<dbReference type="GO" id="GO:0002188">
    <property type="term" value="P:translation reinitiation"/>
    <property type="evidence" value="ECO:0007669"/>
    <property type="project" value="TreeGrafter"/>
</dbReference>
<dbReference type="InterPro" id="IPR036877">
    <property type="entry name" value="SUI1_dom_sf"/>
</dbReference>